<gene>
    <name evidence="2" type="ORF">PAESOLCIP111_05726</name>
</gene>
<dbReference type="InterPro" id="IPR005135">
    <property type="entry name" value="Endo/exonuclease/phosphatase"/>
</dbReference>
<sequence>MLIDSLTTAQVATSALKRDEAPAELRVATYNIRHAEGLDGKVSAEAIAEQLRWLHADVIALQEVDRYKWRSGFRDQAAYLAREAGMHYVFAPSIRSGISAYGIALLSRYPLKAPRQYKLSGGREPRSLLTAELNLGGRTITIATTHLGVAAADRHLQMPQLSHWLGDIQEPLLLMGDFNSESPGMEGPGLLRLKFPEPTPTVLKGGEIDHIFISSELAYETPAAVVPSKASDHVPVVADLVLKGER</sequence>
<evidence type="ECO:0000313" key="2">
    <source>
        <dbReference type="EMBL" id="CAG7648904.1"/>
    </source>
</evidence>
<comment type="caution">
    <text evidence="2">The sequence shown here is derived from an EMBL/GenBank/DDBJ whole genome shotgun (WGS) entry which is preliminary data.</text>
</comment>
<evidence type="ECO:0000259" key="1">
    <source>
        <dbReference type="Pfam" id="PF03372"/>
    </source>
</evidence>
<evidence type="ECO:0000313" key="3">
    <source>
        <dbReference type="Proteomes" id="UP000693672"/>
    </source>
</evidence>
<proteinExistence type="predicted"/>
<dbReference type="EMBL" id="CAJVAS010000045">
    <property type="protein sequence ID" value="CAG7648904.1"/>
    <property type="molecule type" value="Genomic_DNA"/>
</dbReference>
<dbReference type="InterPro" id="IPR051916">
    <property type="entry name" value="GPI-anchor_lipid_remodeler"/>
</dbReference>
<dbReference type="PANTHER" id="PTHR14859">
    <property type="entry name" value="CALCOFLUOR WHITE HYPERSENSITIVE PROTEIN PRECURSOR"/>
    <property type="match status" value="1"/>
</dbReference>
<reference evidence="2" key="1">
    <citation type="submission" date="2021-06" db="EMBL/GenBank/DDBJ databases">
        <authorList>
            <person name="Criscuolo A."/>
        </authorList>
    </citation>
    <scope>NUCLEOTIDE SEQUENCE</scope>
    <source>
        <strain evidence="2">CIP111600</strain>
    </source>
</reference>
<keyword evidence="3" id="KW-1185">Reference proteome</keyword>
<dbReference type="Pfam" id="PF03372">
    <property type="entry name" value="Exo_endo_phos"/>
    <property type="match status" value="1"/>
</dbReference>
<dbReference type="Proteomes" id="UP000693672">
    <property type="component" value="Unassembled WGS sequence"/>
</dbReference>
<accession>A0A916NL86</accession>
<dbReference type="GO" id="GO:0003824">
    <property type="term" value="F:catalytic activity"/>
    <property type="evidence" value="ECO:0007669"/>
    <property type="project" value="InterPro"/>
</dbReference>
<protein>
    <recommendedName>
        <fullName evidence="1">Endonuclease/exonuclease/phosphatase domain-containing protein</fullName>
    </recommendedName>
</protein>
<name>A0A916NL86_9BACL</name>
<dbReference type="GO" id="GO:0016020">
    <property type="term" value="C:membrane"/>
    <property type="evidence" value="ECO:0007669"/>
    <property type="project" value="GOC"/>
</dbReference>
<dbReference type="PANTHER" id="PTHR14859:SF15">
    <property type="entry name" value="ENDONUCLEASE_EXONUCLEASE_PHOSPHATASE DOMAIN-CONTAINING PROTEIN"/>
    <property type="match status" value="1"/>
</dbReference>
<dbReference type="AlphaFoldDB" id="A0A916NL86"/>
<organism evidence="2 3">
    <name type="scientific">Paenibacillus solanacearum</name>
    <dbReference type="NCBI Taxonomy" id="2048548"/>
    <lineage>
        <taxon>Bacteria</taxon>
        <taxon>Bacillati</taxon>
        <taxon>Bacillota</taxon>
        <taxon>Bacilli</taxon>
        <taxon>Bacillales</taxon>
        <taxon>Paenibacillaceae</taxon>
        <taxon>Paenibacillus</taxon>
    </lineage>
</organism>
<dbReference type="GO" id="GO:0006506">
    <property type="term" value="P:GPI anchor biosynthetic process"/>
    <property type="evidence" value="ECO:0007669"/>
    <property type="project" value="TreeGrafter"/>
</dbReference>
<feature type="domain" description="Endonuclease/exonuclease/phosphatase" evidence="1">
    <location>
        <begin position="28"/>
        <end position="233"/>
    </location>
</feature>